<dbReference type="CDD" id="cd10028">
    <property type="entry name" value="UDG-F2_TDG_MUG"/>
    <property type="match status" value="1"/>
</dbReference>
<dbReference type="GO" id="GO:0008263">
    <property type="term" value="F:pyrimidine-specific mismatch base pair DNA N-glycosylase activity"/>
    <property type="evidence" value="ECO:0007669"/>
    <property type="project" value="TreeGrafter"/>
</dbReference>
<dbReference type="PANTHER" id="PTHR12159:SF9">
    <property type="entry name" value="G_T MISMATCH-SPECIFIC THYMINE DNA GLYCOSYLASE"/>
    <property type="match status" value="1"/>
</dbReference>
<dbReference type="InterPro" id="IPR015637">
    <property type="entry name" value="MUG/TDG"/>
</dbReference>
<gene>
    <name evidence="6" type="ORF">VOLCADRAFT_116135</name>
</gene>
<dbReference type="GO" id="GO:0006285">
    <property type="term" value="P:base-excision repair, AP site formation"/>
    <property type="evidence" value="ECO:0007669"/>
    <property type="project" value="InterPro"/>
</dbReference>
<evidence type="ECO:0000256" key="1">
    <source>
        <dbReference type="ARBA" id="ARBA00022763"/>
    </source>
</evidence>
<protein>
    <recommendedName>
        <fullName evidence="5">Uracil-DNA glycosylase-like domain-containing protein</fullName>
    </recommendedName>
</protein>
<evidence type="ECO:0000259" key="5">
    <source>
        <dbReference type="Pfam" id="PF03167"/>
    </source>
</evidence>
<dbReference type="Pfam" id="PF03167">
    <property type="entry name" value="UDG"/>
    <property type="match status" value="1"/>
</dbReference>
<sequence>MSDSPVSSAFEALPPPSSPDASLALFTRTSNPSPPAAAAAAAAAPGNPGGGPATAAAAASKPPPPSPLTPRGVPEKLGDQPLRLIIVGHNPSAHAWQSGHYYSNPSNHMWRLLVATGIAPSWVRGAQDDDRLPGAVGVGFLDVGCGHPGTDSSSFKSEVFLSWSRAFYTRLRDHMARAAASIGCTCGCCGAPCFVAFSGKRQFLELLNVDRAPRDRVKTVEHGPQVLLPREWPFPRTRTAVWVCSSTSGAAALTRQQREEPYRQLAEKLKGVPWPRKGARRCCGGVQGEGEEEAEEGGAAMMPKGAVVFVNI</sequence>
<dbReference type="KEGG" id="vcn:VOLCADRAFT_116135"/>
<dbReference type="Proteomes" id="UP000001058">
    <property type="component" value="Unassembled WGS sequence"/>
</dbReference>
<reference evidence="6 7" key="1">
    <citation type="journal article" date="2010" name="Science">
        <title>Genomic analysis of organismal complexity in the multicellular green alga Volvox carteri.</title>
        <authorList>
            <person name="Prochnik S.E."/>
            <person name="Umen J."/>
            <person name="Nedelcu A.M."/>
            <person name="Hallmann A."/>
            <person name="Miller S.M."/>
            <person name="Nishii I."/>
            <person name="Ferris P."/>
            <person name="Kuo A."/>
            <person name="Mitros T."/>
            <person name="Fritz-Laylin L.K."/>
            <person name="Hellsten U."/>
            <person name="Chapman J."/>
            <person name="Simakov O."/>
            <person name="Rensing S.A."/>
            <person name="Terry A."/>
            <person name="Pangilinan J."/>
            <person name="Kapitonov V."/>
            <person name="Jurka J."/>
            <person name="Salamov A."/>
            <person name="Shapiro H."/>
            <person name="Schmutz J."/>
            <person name="Grimwood J."/>
            <person name="Lindquist E."/>
            <person name="Lucas S."/>
            <person name="Grigoriev I.V."/>
            <person name="Schmitt R."/>
            <person name="Kirk D."/>
            <person name="Rokhsar D.S."/>
        </authorList>
    </citation>
    <scope>NUCLEOTIDE SEQUENCE [LARGE SCALE GENOMIC DNA]</scope>
    <source>
        <strain evidence="7">f. Nagariensis / Eve</strain>
    </source>
</reference>
<dbReference type="GO" id="GO:0004844">
    <property type="term" value="F:uracil DNA N-glycosylase activity"/>
    <property type="evidence" value="ECO:0007669"/>
    <property type="project" value="TreeGrafter"/>
</dbReference>
<dbReference type="GeneID" id="9617914"/>
<dbReference type="eggNOG" id="KOG4120">
    <property type="taxonomic scope" value="Eukaryota"/>
</dbReference>
<dbReference type="InParanoid" id="D8TKR3"/>
<evidence type="ECO:0000313" key="7">
    <source>
        <dbReference type="Proteomes" id="UP000001058"/>
    </source>
</evidence>
<dbReference type="STRING" id="3068.D8TKR3"/>
<evidence type="ECO:0000256" key="2">
    <source>
        <dbReference type="ARBA" id="ARBA00022801"/>
    </source>
</evidence>
<dbReference type="Gene3D" id="3.40.470.10">
    <property type="entry name" value="Uracil-DNA glycosylase-like domain"/>
    <property type="match status" value="1"/>
</dbReference>
<feature type="region of interest" description="Disordered" evidence="4">
    <location>
        <begin position="1"/>
        <end position="75"/>
    </location>
</feature>
<dbReference type="InterPro" id="IPR005122">
    <property type="entry name" value="Uracil-DNA_glycosylase-like"/>
</dbReference>
<name>D8TKR3_VOLCA</name>
<keyword evidence="1" id="KW-0227">DNA damage</keyword>
<dbReference type="SUPFAM" id="SSF52141">
    <property type="entry name" value="Uracil-DNA glycosylase-like"/>
    <property type="match status" value="1"/>
</dbReference>
<dbReference type="RefSeq" id="XP_002946706.1">
    <property type="nucleotide sequence ID" value="XM_002946660.1"/>
</dbReference>
<dbReference type="EMBL" id="GL378325">
    <property type="protein sequence ID" value="EFJ51932.1"/>
    <property type="molecule type" value="Genomic_DNA"/>
</dbReference>
<accession>D8TKR3</accession>
<keyword evidence="7" id="KW-1185">Reference proteome</keyword>
<evidence type="ECO:0000256" key="4">
    <source>
        <dbReference type="SAM" id="MobiDB-lite"/>
    </source>
</evidence>
<dbReference type="InterPro" id="IPR036895">
    <property type="entry name" value="Uracil-DNA_glycosylase-like_sf"/>
</dbReference>
<proteinExistence type="predicted"/>
<evidence type="ECO:0000256" key="3">
    <source>
        <dbReference type="ARBA" id="ARBA00023204"/>
    </source>
</evidence>
<dbReference type="AlphaFoldDB" id="D8TKR3"/>
<dbReference type="PANTHER" id="PTHR12159">
    <property type="entry name" value="G/T AND G/U MISMATCH-SPECIFIC DNA GLYCOSYLASE"/>
    <property type="match status" value="1"/>
</dbReference>
<evidence type="ECO:0000313" key="6">
    <source>
        <dbReference type="EMBL" id="EFJ51932.1"/>
    </source>
</evidence>
<feature type="compositionally biased region" description="Low complexity" evidence="4">
    <location>
        <begin position="19"/>
        <end position="46"/>
    </location>
</feature>
<organism evidence="7">
    <name type="scientific">Volvox carteri f. nagariensis</name>
    <dbReference type="NCBI Taxonomy" id="3068"/>
    <lineage>
        <taxon>Eukaryota</taxon>
        <taxon>Viridiplantae</taxon>
        <taxon>Chlorophyta</taxon>
        <taxon>core chlorophytes</taxon>
        <taxon>Chlorophyceae</taxon>
        <taxon>CS clade</taxon>
        <taxon>Chlamydomonadales</taxon>
        <taxon>Volvocaceae</taxon>
        <taxon>Volvox</taxon>
    </lineage>
</organism>
<keyword evidence="3" id="KW-0234">DNA repair</keyword>
<dbReference type="OrthoDB" id="565731at2759"/>
<feature type="domain" description="Uracil-DNA glycosylase-like" evidence="5">
    <location>
        <begin position="77"/>
        <end position="270"/>
    </location>
</feature>
<keyword evidence="2" id="KW-0378">Hydrolase</keyword>